<evidence type="ECO:0000313" key="2">
    <source>
        <dbReference type="EMBL" id="AKT90890.1"/>
    </source>
</evidence>
<dbReference type="Proteomes" id="UP000063971">
    <property type="component" value="Chromosome"/>
</dbReference>
<keyword evidence="1" id="KW-0472">Membrane</keyword>
<keyword evidence="1" id="KW-1133">Transmembrane helix</keyword>
<name>A0AAU8U0K6_9BACT</name>
<feature type="transmembrane region" description="Helical" evidence="1">
    <location>
        <begin position="46"/>
        <end position="66"/>
    </location>
</feature>
<dbReference type="InterPro" id="IPR021484">
    <property type="entry name" value="DUF3137"/>
</dbReference>
<sequence length="305" mass="35940">MEKMLKEIKSSHEFYLKRIKIATNLLLLSGALWGISYFFIDKNIWYILFILFCFVGCIFLMIENFYKSKFISIYKDKFIKFALNEIGLNYERKGGFKKDDFDKINIYKSSKMTNEDEISGIYKGLNFKISDLKSKSKNLYRFYTSNSIIGDIINTYSLVANYFNFSGIVLSCEINLDLKEPVFVLDNSFNAKSKISRIKFDDIAFDDAFKVYSKNELKTREFLSSNLRNSLLKTRNKLNFSAKVSYVFSSENLFIFLKDKQEIFSDLEFEHAYEISNLEISKKGFKKYQDEVLEFLSLFDEFINL</sequence>
<organism evidence="2 3">
    <name type="scientific">Campylobacter ureolyticus RIGS 9880</name>
    <dbReference type="NCBI Taxonomy" id="1032069"/>
    <lineage>
        <taxon>Bacteria</taxon>
        <taxon>Pseudomonadati</taxon>
        <taxon>Campylobacterota</taxon>
        <taxon>Epsilonproteobacteria</taxon>
        <taxon>Campylobacterales</taxon>
        <taxon>Campylobacteraceae</taxon>
        <taxon>Campylobacter</taxon>
    </lineage>
</organism>
<evidence type="ECO:0000313" key="3">
    <source>
        <dbReference type="Proteomes" id="UP000063971"/>
    </source>
</evidence>
<dbReference type="Pfam" id="PF11335">
    <property type="entry name" value="DUF3137"/>
    <property type="match status" value="1"/>
</dbReference>
<proteinExistence type="predicted"/>
<dbReference type="EMBL" id="CP012195">
    <property type="protein sequence ID" value="AKT90890.1"/>
    <property type="molecule type" value="Genomic_DNA"/>
</dbReference>
<accession>A0AAU8U0K6</accession>
<reference evidence="2 3" key="1">
    <citation type="journal article" date="2015" name="Genome Announc.">
        <title>Complete Genome Sequence of the Campylobacter ureolyticus Clinical Isolate RIGS 9880.</title>
        <authorList>
            <person name="Miller W.G."/>
            <person name="Yee E."/>
            <person name="On S.L."/>
            <person name="Andersen L.P."/>
            <person name="Bono J.L."/>
        </authorList>
    </citation>
    <scope>NUCLEOTIDE SEQUENCE [LARGE SCALE GENOMIC DNA]</scope>
    <source>
        <strain evidence="2 3">RIGS 9880</strain>
    </source>
</reference>
<gene>
    <name evidence="2" type="ORF">CUREO_1041</name>
</gene>
<evidence type="ECO:0008006" key="4">
    <source>
        <dbReference type="Google" id="ProtNLM"/>
    </source>
</evidence>
<dbReference type="KEGG" id="cure:CUREO_1041"/>
<feature type="transmembrane region" description="Helical" evidence="1">
    <location>
        <begin position="21"/>
        <end position="40"/>
    </location>
</feature>
<protein>
    <recommendedName>
        <fullName evidence="4">Galanin</fullName>
    </recommendedName>
</protein>
<evidence type="ECO:0000256" key="1">
    <source>
        <dbReference type="SAM" id="Phobius"/>
    </source>
</evidence>
<dbReference type="AlphaFoldDB" id="A0AAU8U0K6"/>
<keyword evidence="1" id="KW-0812">Transmembrane</keyword>